<reference evidence="2 3" key="1">
    <citation type="submission" date="2015-06" db="EMBL/GenBank/DDBJ databases">
        <title>Marinobacter subterrani, a genetically tractable neutrophilic iron-oxidizing strain isolated from the Soudan Iron Mine.</title>
        <authorList>
            <person name="Bonis B.M."/>
            <person name="Gralnick J.A."/>
        </authorList>
    </citation>
    <scope>NUCLEOTIDE SEQUENCE [LARGE SCALE GENOMIC DNA]</scope>
    <source>
        <strain evidence="2 3">JG233</strain>
    </source>
</reference>
<protein>
    <submittedName>
        <fullName evidence="2">Uncharacterized protein</fullName>
    </submittedName>
</protein>
<dbReference type="EMBL" id="LFBU01000001">
    <property type="protein sequence ID" value="KMQ75264.1"/>
    <property type="molecule type" value="Genomic_DNA"/>
</dbReference>
<proteinExistence type="predicted"/>
<comment type="caution">
    <text evidence="2">The sequence shown here is derived from an EMBL/GenBank/DDBJ whole genome shotgun (WGS) entry which is preliminary data.</text>
</comment>
<organism evidence="2 3">
    <name type="scientific">Marinobacter subterrani</name>
    <dbReference type="NCBI Taxonomy" id="1658765"/>
    <lineage>
        <taxon>Bacteria</taxon>
        <taxon>Pseudomonadati</taxon>
        <taxon>Pseudomonadota</taxon>
        <taxon>Gammaproteobacteria</taxon>
        <taxon>Pseudomonadales</taxon>
        <taxon>Marinobacteraceae</taxon>
        <taxon>Marinobacter</taxon>
    </lineage>
</organism>
<dbReference type="AlphaFoldDB" id="A0A0J7JBI7"/>
<sequence>MDGTTARTILSLNDQRDKAEASKREALLELAEMKNELRILRHMKREILVCLLDRRMPMHKRPDSAESCRHTVSRIARIVRRAHAGN</sequence>
<gene>
    <name evidence="2" type="ORF">Msub_11465</name>
</gene>
<dbReference type="PATRIC" id="fig|1658765.3.peg.1459"/>
<feature type="coiled-coil region" evidence="1">
    <location>
        <begin position="9"/>
        <end position="43"/>
    </location>
</feature>
<keyword evidence="3" id="KW-1185">Reference proteome</keyword>
<name>A0A0J7JBI7_9GAMM</name>
<accession>A0A0J7JBI7</accession>
<dbReference type="Proteomes" id="UP000036102">
    <property type="component" value="Unassembled WGS sequence"/>
</dbReference>
<dbReference type="STRING" id="1658765.Msub_11465"/>
<keyword evidence="1" id="KW-0175">Coiled coil</keyword>
<dbReference type="RefSeq" id="WP_048495391.1">
    <property type="nucleotide sequence ID" value="NZ_LFBU01000001.1"/>
</dbReference>
<evidence type="ECO:0000256" key="1">
    <source>
        <dbReference type="SAM" id="Coils"/>
    </source>
</evidence>
<evidence type="ECO:0000313" key="2">
    <source>
        <dbReference type="EMBL" id="KMQ75264.1"/>
    </source>
</evidence>
<dbReference type="OrthoDB" id="6370452at2"/>
<evidence type="ECO:0000313" key="3">
    <source>
        <dbReference type="Proteomes" id="UP000036102"/>
    </source>
</evidence>